<accession>A0A1R1X6W0</accession>
<dbReference type="EMBL" id="LSSM01006640">
    <property type="protein sequence ID" value="OMJ10376.1"/>
    <property type="molecule type" value="Genomic_DNA"/>
</dbReference>
<keyword evidence="3" id="KW-1185">Reference proteome</keyword>
<dbReference type="Pfam" id="PF03732">
    <property type="entry name" value="Retrotrans_gag"/>
    <property type="match status" value="1"/>
</dbReference>
<protein>
    <submittedName>
        <fullName evidence="2">Retrotransposon-derived protein PEG10</fullName>
    </submittedName>
</protein>
<feature type="domain" description="Retrotransposon gag" evidence="1">
    <location>
        <begin position="4"/>
        <end position="92"/>
    </location>
</feature>
<dbReference type="PANTHER" id="PTHR15503">
    <property type="entry name" value="LDOC1 RELATED"/>
    <property type="match status" value="1"/>
</dbReference>
<evidence type="ECO:0000313" key="2">
    <source>
        <dbReference type="EMBL" id="OMJ10376.1"/>
    </source>
</evidence>
<dbReference type="InterPro" id="IPR005162">
    <property type="entry name" value="Retrotrans_gag_dom"/>
</dbReference>
<proteinExistence type="predicted"/>
<name>A0A1R1X6W0_9FUNG</name>
<comment type="caution">
    <text evidence="2">The sequence shown here is derived from an EMBL/GenBank/DDBJ whole genome shotgun (WGS) entry which is preliminary data.</text>
</comment>
<gene>
    <name evidence="2" type="ORF">AYI69_g10268</name>
</gene>
<evidence type="ECO:0000313" key="3">
    <source>
        <dbReference type="Proteomes" id="UP000187429"/>
    </source>
</evidence>
<dbReference type="AlphaFoldDB" id="A0A1R1X6W0"/>
<reference evidence="3" key="1">
    <citation type="submission" date="2017-01" db="EMBL/GenBank/DDBJ databases">
        <authorList>
            <person name="Wang Y."/>
            <person name="White M."/>
            <person name="Kvist S."/>
            <person name="Moncalvo J.-M."/>
        </authorList>
    </citation>
    <scope>NUCLEOTIDE SEQUENCE [LARGE SCALE GENOMIC DNA]</scope>
    <source>
        <strain evidence="3">ID-206-W2</strain>
    </source>
</reference>
<dbReference type="Proteomes" id="UP000187429">
    <property type="component" value="Unassembled WGS sequence"/>
</dbReference>
<dbReference type="OrthoDB" id="8963439at2759"/>
<dbReference type="InterPro" id="IPR032567">
    <property type="entry name" value="RTL1-rel"/>
</dbReference>
<organism evidence="2 3">
    <name type="scientific">Smittium culicis</name>
    <dbReference type="NCBI Taxonomy" id="133412"/>
    <lineage>
        <taxon>Eukaryota</taxon>
        <taxon>Fungi</taxon>
        <taxon>Fungi incertae sedis</taxon>
        <taxon>Zoopagomycota</taxon>
        <taxon>Kickxellomycotina</taxon>
        <taxon>Harpellomycetes</taxon>
        <taxon>Harpellales</taxon>
        <taxon>Legeriomycetaceae</taxon>
        <taxon>Smittium</taxon>
    </lineage>
</organism>
<evidence type="ECO:0000259" key="1">
    <source>
        <dbReference type="Pfam" id="PF03732"/>
    </source>
</evidence>
<dbReference type="PANTHER" id="PTHR15503:SF22">
    <property type="entry name" value="TRANSPOSON TY3-I GAG POLYPROTEIN"/>
    <property type="match status" value="1"/>
</dbReference>
<sequence length="197" mass="21883">MGAHLSGPDSVWFGHLISDNSPCIQPFPLFIQEFSRNFSDPSEVIRARAQIRMLRQGSRSVAAYAAEFKTLSRDGGYDQLALVDQFFRGLNDIVMNFMIMADLSASLERNIDNALRIDILLAMYRAPNPPLAASKISSVPQNSRQIPATASAPGYLHMEIDTVTSCFRPPLTTEEKKKRRELGVCLYSGQPGHIIPN</sequence>